<keyword evidence="3" id="KW-1185">Reference proteome</keyword>
<name>A0ABR0RSG4_9EURO</name>
<feature type="compositionally biased region" description="Polar residues" evidence="1">
    <location>
        <begin position="67"/>
        <end position="85"/>
    </location>
</feature>
<dbReference type="EMBL" id="JAVHJV010000004">
    <property type="protein sequence ID" value="KAK5943188.1"/>
    <property type="molecule type" value="Genomic_DNA"/>
</dbReference>
<organism evidence="2 3">
    <name type="scientific">Knufia obscura</name>
    <dbReference type="NCBI Taxonomy" id="1635080"/>
    <lineage>
        <taxon>Eukaryota</taxon>
        <taxon>Fungi</taxon>
        <taxon>Dikarya</taxon>
        <taxon>Ascomycota</taxon>
        <taxon>Pezizomycotina</taxon>
        <taxon>Eurotiomycetes</taxon>
        <taxon>Chaetothyriomycetidae</taxon>
        <taxon>Chaetothyriales</taxon>
        <taxon>Trichomeriaceae</taxon>
        <taxon>Knufia</taxon>
    </lineage>
</organism>
<evidence type="ECO:0008006" key="4">
    <source>
        <dbReference type="Google" id="ProtNLM"/>
    </source>
</evidence>
<comment type="caution">
    <text evidence="2">The sequence shown here is derived from an EMBL/GenBank/DDBJ whole genome shotgun (WGS) entry which is preliminary data.</text>
</comment>
<feature type="compositionally biased region" description="Polar residues" evidence="1">
    <location>
        <begin position="93"/>
        <end position="102"/>
    </location>
</feature>
<evidence type="ECO:0000313" key="2">
    <source>
        <dbReference type="EMBL" id="KAK5943188.1"/>
    </source>
</evidence>
<gene>
    <name evidence="2" type="ORF">PMZ80_004194</name>
</gene>
<reference evidence="2 3" key="1">
    <citation type="journal article" date="2023" name="Res Sq">
        <title>Genomic and morphological characterization of Knufia obscura isolated from the Mars 2020 spacecraft assembly facility.</title>
        <authorList>
            <person name="Chander A.M."/>
            <person name="Teixeira M.M."/>
            <person name="Singh N.K."/>
            <person name="Williams M.P."/>
            <person name="Parker C.W."/>
            <person name="Leo P."/>
            <person name="Stajich J.E."/>
            <person name="Torok T."/>
            <person name="Tighe S."/>
            <person name="Mason C.E."/>
            <person name="Venkateswaran K."/>
        </authorList>
    </citation>
    <scope>NUCLEOTIDE SEQUENCE [LARGE SCALE GENOMIC DNA]</scope>
    <source>
        <strain evidence="2 3">CCFEE 5817</strain>
    </source>
</reference>
<accession>A0ABR0RSG4</accession>
<dbReference type="GeneID" id="89997643"/>
<protein>
    <recommendedName>
        <fullName evidence="4">RanBP2-type domain-containing protein</fullName>
    </recommendedName>
</protein>
<feature type="region of interest" description="Disordered" evidence="1">
    <location>
        <begin position="1"/>
        <end position="102"/>
    </location>
</feature>
<evidence type="ECO:0000256" key="1">
    <source>
        <dbReference type="SAM" id="MobiDB-lite"/>
    </source>
</evidence>
<sequence>MSQRQPSRDPSGTGRRRPTTTRQQSDTYIDFTEFEDGELMPRTAIREPPEAAWQDTRSGMNGIGQGYQPTLPVNNPSQPGLTGSLLTYPPTMQRPTNGPTAPSSFYTPAGTLVPMPTLTSPFQPLPPYNDQSRLPRGPAQPIERPAPIPRNDGLPSGLTYAMNPPAVPAPVTTPASAPVPSPTVDRPLPCRGHPAPGWCWKCKWHYTSCAQINHMEERYCFHCMKTRYHDGVERRDSDQRARGNMAQEKE</sequence>
<proteinExistence type="predicted"/>
<evidence type="ECO:0000313" key="3">
    <source>
        <dbReference type="Proteomes" id="UP001334248"/>
    </source>
</evidence>
<dbReference type="RefSeq" id="XP_064731278.1">
    <property type="nucleotide sequence ID" value="XM_064872620.1"/>
</dbReference>
<dbReference type="Proteomes" id="UP001334248">
    <property type="component" value="Unassembled WGS sequence"/>
</dbReference>